<evidence type="ECO:0000256" key="1">
    <source>
        <dbReference type="ARBA" id="ARBA00008936"/>
    </source>
</evidence>
<gene>
    <name evidence="6" type="ORF">NP596_21715</name>
</gene>
<evidence type="ECO:0000313" key="7">
    <source>
        <dbReference type="Proteomes" id="UP001524586"/>
    </source>
</evidence>
<dbReference type="CDD" id="cd18116">
    <property type="entry name" value="ATP-synt_F1_alpha_N"/>
    <property type="match status" value="1"/>
</dbReference>
<evidence type="ECO:0000256" key="2">
    <source>
        <dbReference type="ARBA" id="ARBA00022448"/>
    </source>
</evidence>
<reference evidence="6 7" key="1">
    <citation type="submission" date="2022-07" db="EMBL/GenBank/DDBJ databases">
        <title>Methylomonas rivi sp. nov., Methylomonas rosea sp. nov., Methylomonas aureus sp. nov. and Methylomonas subterranea sp. nov., four novel methanotrophs isolated from a freshwater creek and the deep terrestrial subsurface.</title>
        <authorList>
            <person name="Abin C."/>
            <person name="Sankaranarayanan K."/>
            <person name="Garner C."/>
            <person name="Sindelar R."/>
            <person name="Kotary K."/>
            <person name="Garner R."/>
            <person name="Barclay S."/>
            <person name="Lawson P."/>
            <person name="Krumholz L."/>
        </authorList>
    </citation>
    <scope>NUCLEOTIDE SEQUENCE [LARGE SCALE GENOMIC DNA]</scope>
    <source>
        <strain evidence="6 7">WSC-6</strain>
    </source>
</reference>
<evidence type="ECO:0000256" key="3">
    <source>
        <dbReference type="ARBA" id="ARBA00022967"/>
    </source>
</evidence>
<sequence>MLNDALDSTAATLARLLEQRRPGPALAETGTVIHVGHGVAMVDGLPGVQALELVEFPDGLFGLAFNLDPEQVGVVLLGAGD</sequence>
<evidence type="ECO:0000259" key="5">
    <source>
        <dbReference type="Pfam" id="PF02874"/>
    </source>
</evidence>
<dbReference type="EMBL" id="JANIBK010000357">
    <property type="protein sequence ID" value="MCQ8131088.1"/>
    <property type="molecule type" value="Genomic_DNA"/>
</dbReference>
<name>A0ABT1UC41_9GAMM</name>
<comment type="caution">
    <text evidence="6">The sequence shown here is derived from an EMBL/GenBank/DDBJ whole genome shotgun (WGS) entry which is preliminary data.</text>
</comment>
<dbReference type="SUPFAM" id="SSF50615">
    <property type="entry name" value="N-terminal domain of alpha and beta subunits of F1 ATP synthase"/>
    <property type="match status" value="1"/>
</dbReference>
<keyword evidence="2" id="KW-0813">Transport</keyword>
<dbReference type="InterPro" id="IPR005294">
    <property type="entry name" value="ATP_synth_F1_asu"/>
</dbReference>
<proteinExistence type="inferred from homology"/>
<evidence type="ECO:0000313" key="6">
    <source>
        <dbReference type="EMBL" id="MCQ8131088.1"/>
    </source>
</evidence>
<protein>
    <submittedName>
        <fullName evidence="6">F0F1 ATP synthase subunit alpha</fullName>
    </submittedName>
</protein>
<accession>A0ABT1UC41</accession>
<dbReference type="InterPro" id="IPR036121">
    <property type="entry name" value="ATPase_F1/V1/A1_a/bsu_N_sf"/>
</dbReference>
<keyword evidence="7" id="KW-1185">Reference proteome</keyword>
<dbReference type="Gene3D" id="2.40.30.20">
    <property type="match status" value="1"/>
</dbReference>
<feature type="non-terminal residue" evidence="6">
    <location>
        <position position="81"/>
    </location>
</feature>
<keyword evidence="3" id="KW-1278">Translocase</keyword>
<keyword evidence="4" id="KW-0066">ATP synthesis</keyword>
<dbReference type="PANTHER" id="PTHR48082">
    <property type="entry name" value="ATP SYNTHASE SUBUNIT ALPHA, MITOCHONDRIAL"/>
    <property type="match status" value="1"/>
</dbReference>
<comment type="similarity">
    <text evidence="1">Belongs to the ATPase alpha/beta chains family.</text>
</comment>
<dbReference type="InterPro" id="IPR023366">
    <property type="entry name" value="ATP_synth_asu-like_sf"/>
</dbReference>
<dbReference type="Proteomes" id="UP001524586">
    <property type="component" value="Unassembled WGS sequence"/>
</dbReference>
<dbReference type="PANTHER" id="PTHR48082:SF2">
    <property type="entry name" value="ATP SYNTHASE SUBUNIT ALPHA, MITOCHONDRIAL"/>
    <property type="match status" value="1"/>
</dbReference>
<evidence type="ECO:0000256" key="4">
    <source>
        <dbReference type="ARBA" id="ARBA00023310"/>
    </source>
</evidence>
<feature type="domain" description="ATPase F1/V1/A1 complex alpha/beta subunit N-terminal" evidence="5">
    <location>
        <begin position="27"/>
        <end position="79"/>
    </location>
</feature>
<dbReference type="Pfam" id="PF02874">
    <property type="entry name" value="ATP-synt_ab_N"/>
    <property type="match status" value="1"/>
</dbReference>
<dbReference type="InterPro" id="IPR004100">
    <property type="entry name" value="ATPase_F1/V1/A1_a/bsu_N"/>
</dbReference>
<organism evidence="6 7">
    <name type="scientific">Methylomonas rivi</name>
    <dbReference type="NCBI Taxonomy" id="2952226"/>
    <lineage>
        <taxon>Bacteria</taxon>
        <taxon>Pseudomonadati</taxon>
        <taxon>Pseudomonadota</taxon>
        <taxon>Gammaproteobacteria</taxon>
        <taxon>Methylococcales</taxon>
        <taxon>Methylococcaceae</taxon>
        <taxon>Methylomonas</taxon>
    </lineage>
</organism>